<dbReference type="PANTHER" id="PTHR11573">
    <property type="entry name" value="RIBONUCLEOSIDE-DIPHOSPHATE REDUCTASE LARGE CHAIN"/>
    <property type="match status" value="1"/>
</dbReference>
<dbReference type="UniPathway" id="UPA00326"/>
<keyword evidence="2" id="KW-0021">Allosteric enzyme</keyword>
<evidence type="ECO:0000256" key="6">
    <source>
        <dbReference type="ARBA" id="ARBA00023116"/>
    </source>
</evidence>
<name>A0A7W5E3L4_9BACT</name>
<dbReference type="GO" id="GO:0004748">
    <property type="term" value="F:ribonucleoside-diphosphate reductase activity, thioredoxin disulfide as acceptor"/>
    <property type="evidence" value="ECO:0007669"/>
    <property type="project" value="UniProtKB-EC"/>
</dbReference>
<evidence type="ECO:0000256" key="9">
    <source>
        <dbReference type="PROSITE-ProRule" id="PRU00492"/>
    </source>
</evidence>
<evidence type="ECO:0000256" key="10">
    <source>
        <dbReference type="RuleBase" id="RU003410"/>
    </source>
</evidence>
<dbReference type="InterPro" id="IPR039718">
    <property type="entry name" value="Rrm1"/>
</dbReference>
<dbReference type="Gene3D" id="3.20.70.20">
    <property type="match status" value="1"/>
</dbReference>
<dbReference type="GO" id="GO:0009263">
    <property type="term" value="P:deoxyribonucleotide biosynthetic process"/>
    <property type="evidence" value="ECO:0007669"/>
    <property type="project" value="UniProtKB-KW"/>
</dbReference>
<dbReference type="Pfam" id="PF02867">
    <property type="entry name" value="Ribonuc_red_lgC"/>
    <property type="match status" value="1"/>
</dbReference>
<dbReference type="EC" id="1.17.4.1" evidence="10"/>
<dbReference type="Pfam" id="PF03477">
    <property type="entry name" value="ATP-cone"/>
    <property type="match status" value="1"/>
</dbReference>
<evidence type="ECO:0000256" key="1">
    <source>
        <dbReference type="ARBA" id="ARBA00010406"/>
    </source>
</evidence>
<dbReference type="Proteomes" id="UP000536179">
    <property type="component" value="Unassembled WGS sequence"/>
</dbReference>
<evidence type="ECO:0000256" key="7">
    <source>
        <dbReference type="ARBA" id="ARBA00024942"/>
    </source>
</evidence>
<comment type="catalytic activity">
    <reaction evidence="8 10">
        <text>a 2'-deoxyribonucleoside 5'-diphosphate + [thioredoxin]-disulfide + H2O = a ribonucleoside 5'-diphosphate + [thioredoxin]-dithiol</text>
        <dbReference type="Rhea" id="RHEA:23252"/>
        <dbReference type="Rhea" id="RHEA-COMP:10698"/>
        <dbReference type="Rhea" id="RHEA-COMP:10700"/>
        <dbReference type="ChEBI" id="CHEBI:15377"/>
        <dbReference type="ChEBI" id="CHEBI:29950"/>
        <dbReference type="ChEBI" id="CHEBI:50058"/>
        <dbReference type="ChEBI" id="CHEBI:57930"/>
        <dbReference type="ChEBI" id="CHEBI:73316"/>
        <dbReference type="EC" id="1.17.4.1"/>
    </reaction>
</comment>
<evidence type="ECO:0000313" key="12">
    <source>
        <dbReference type="EMBL" id="MBB3209581.1"/>
    </source>
</evidence>
<proteinExistence type="inferred from homology"/>
<dbReference type="InterPro" id="IPR005144">
    <property type="entry name" value="ATP-cone_dom"/>
</dbReference>
<evidence type="ECO:0000256" key="5">
    <source>
        <dbReference type="ARBA" id="ARBA00023002"/>
    </source>
</evidence>
<dbReference type="EMBL" id="JACHXU010000025">
    <property type="protein sequence ID" value="MBB3209581.1"/>
    <property type="molecule type" value="Genomic_DNA"/>
</dbReference>
<dbReference type="SUPFAM" id="SSF48168">
    <property type="entry name" value="R1 subunit of ribonucleotide reductase, N-terminal domain"/>
    <property type="match status" value="1"/>
</dbReference>
<dbReference type="PROSITE" id="PS00089">
    <property type="entry name" value="RIBORED_LARGE"/>
    <property type="match status" value="1"/>
</dbReference>
<dbReference type="InterPro" id="IPR013346">
    <property type="entry name" value="NrdE_NrdA_C"/>
</dbReference>
<dbReference type="GO" id="GO:0005524">
    <property type="term" value="F:ATP binding"/>
    <property type="evidence" value="ECO:0007669"/>
    <property type="project" value="UniProtKB-UniRule"/>
</dbReference>
<dbReference type="NCBIfam" id="TIGR02506">
    <property type="entry name" value="NrdE_NrdA"/>
    <property type="match status" value="1"/>
</dbReference>
<dbReference type="PRINTS" id="PR01183">
    <property type="entry name" value="RIBORDTASEM1"/>
</dbReference>
<keyword evidence="4 9" id="KW-0067">ATP-binding</keyword>
<dbReference type="InterPro" id="IPR013509">
    <property type="entry name" value="RNR_lsu_N"/>
</dbReference>
<gene>
    <name evidence="12" type="ORF">FHS27_005421</name>
</gene>
<dbReference type="InterPro" id="IPR000788">
    <property type="entry name" value="RNR_lg_C"/>
</dbReference>
<dbReference type="CDD" id="cd01679">
    <property type="entry name" value="RNR_I"/>
    <property type="match status" value="1"/>
</dbReference>
<feature type="domain" description="ATP-cone" evidence="11">
    <location>
        <begin position="15"/>
        <end position="122"/>
    </location>
</feature>
<comment type="caution">
    <text evidence="12">The sequence shown here is derived from an EMBL/GenBank/DDBJ whole genome shotgun (WGS) entry which is preliminary data.</text>
</comment>
<evidence type="ECO:0000256" key="4">
    <source>
        <dbReference type="ARBA" id="ARBA00022840"/>
    </source>
</evidence>
<evidence type="ECO:0000256" key="3">
    <source>
        <dbReference type="ARBA" id="ARBA00022741"/>
    </source>
</evidence>
<keyword evidence="5 10" id="KW-0560">Oxidoreductase</keyword>
<accession>A0A7W5E3L4</accession>
<organism evidence="12 13">
    <name type="scientific">Aporhodopirellula rubra</name>
    <dbReference type="NCBI Taxonomy" id="980271"/>
    <lineage>
        <taxon>Bacteria</taxon>
        <taxon>Pseudomonadati</taxon>
        <taxon>Planctomycetota</taxon>
        <taxon>Planctomycetia</taxon>
        <taxon>Pirellulales</taxon>
        <taxon>Pirellulaceae</taxon>
        <taxon>Aporhodopirellula</taxon>
    </lineage>
</organism>
<protein>
    <recommendedName>
        <fullName evidence="10">Ribonucleoside-diphosphate reductase</fullName>
        <ecNumber evidence="10">1.17.4.1</ecNumber>
    </recommendedName>
</protein>
<feature type="domain" description="ATP-cone" evidence="11">
    <location>
        <begin position="143"/>
        <end position="233"/>
    </location>
</feature>
<comment type="similarity">
    <text evidence="1 10">Belongs to the ribonucleoside diphosphate reductase large chain family.</text>
</comment>
<dbReference type="AlphaFoldDB" id="A0A7W5E3L4"/>
<keyword evidence="13" id="KW-1185">Reference proteome</keyword>
<evidence type="ECO:0000313" key="13">
    <source>
        <dbReference type="Proteomes" id="UP000536179"/>
    </source>
</evidence>
<dbReference type="PROSITE" id="PS51161">
    <property type="entry name" value="ATP_CONE"/>
    <property type="match status" value="2"/>
</dbReference>
<sequence length="963" mass="109017">MGWTAEQTSTLSSTWMVCKRDGRESEFDRERIQLAIQKAFRAEMPLEESQPLPPEIHCDIEAIIDQVTELAESISSGDSISPGGSINVEQIQDVVEIGLMQRQHFRVARRYILYRTEHARIRAVRGEVHGLDSIDAVPNTNRIEVELEPGVRVPFDPDRLVRFLERCPESHLPEIDASEIIAEVIRGAFDGMTPSDITRALVLSSRSRIERDPAYDALAAQLQRWIIYQQSLGKSPFSDDFKSVYHEQFEHYIIEGIRCDRLSEELRDFDLRRLSDALSPERDTQFQYLGLQTIYDRYLLHKDGRRIETPQYFWMRVAMGLALAETDDREGRAIEFYELLSSFRYTTATPTLFNSGTQNPQLSSCYLTTVQDDLEHIFKSVGDNAVLSKWAGGLGNDWTNIRATGARIKGTNGKSQGVIPFLKIVNDAAVAVNQGGKRKGAVCAYMEPWHLDFEEFLDLRKNTGDDRRRTHDMHTAAWIPDLFMQRVRDGGSWTLFSPDEVPDLHDTYGIDFKTRYEQYESDAKEEKLRLHRTVAATDLWRKMLTRLFETGHPWVTFKDPSNVRSPQDHAGVVHSSNLCTEILLNTSPEETAVCNLGSINLGAHIVDGQLDHELLRHTIQIAMRMLDNVIDINFYPTPEARNANLRHRPVGLGLMGFQDALHKMGMPYASDDAVAFADTSMEAISYFAILASSELAKQRGKYQSYTGSKWDCGLLPIDTIDLLAEHRGEPIDVDRGNTLDWNIVRESIAQNGMRNSNCLAIAPTATISTIVGVTQSIEPTYKQLYSKSNLSGEFTQVNTALVNCLKEHSLWNAEMVDALKYYDGAVGEIAIMPEHLRRLFATAFEIEPQWLIAAAARRQKWIDQGQSLNLYLSAPSGKAIDAMYQAAWQKGLKTTYYLRSLAATQVEKSTVDVNRFGIQPRWMKSQSESSGIRIDRSDVDLITHERQPAQVCDVNNPDCEACQ</sequence>
<evidence type="ECO:0000259" key="11">
    <source>
        <dbReference type="PROSITE" id="PS51161"/>
    </source>
</evidence>
<keyword evidence="6 10" id="KW-0215">Deoxyribonucleotide synthesis</keyword>
<dbReference type="NCBIfam" id="NF005544">
    <property type="entry name" value="PRK07207.1"/>
    <property type="match status" value="1"/>
</dbReference>
<keyword evidence="3 9" id="KW-0547">Nucleotide-binding</keyword>
<evidence type="ECO:0000256" key="8">
    <source>
        <dbReference type="ARBA" id="ARBA00047754"/>
    </source>
</evidence>
<comment type="function">
    <text evidence="7 10">Provides the precursors necessary for DNA synthesis. Catalyzes the biosynthesis of deoxyribonucleotides from the corresponding ribonucleotides.</text>
</comment>
<reference evidence="12 13" key="1">
    <citation type="submission" date="2020-08" db="EMBL/GenBank/DDBJ databases">
        <title>Genomic Encyclopedia of Type Strains, Phase III (KMG-III): the genomes of soil and plant-associated and newly described type strains.</title>
        <authorList>
            <person name="Whitman W."/>
        </authorList>
    </citation>
    <scope>NUCLEOTIDE SEQUENCE [LARGE SCALE GENOMIC DNA]</scope>
    <source>
        <strain evidence="12 13">CECT 8075</strain>
    </source>
</reference>
<dbReference type="GO" id="GO:0005971">
    <property type="term" value="C:ribonucleoside-diphosphate reductase complex"/>
    <property type="evidence" value="ECO:0007669"/>
    <property type="project" value="TreeGrafter"/>
</dbReference>
<dbReference type="PANTHER" id="PTHR11573:SF6">
    <property type="entry name" value="RIBONUCLEOSIDE-DIPHOSPHATE REDUCTASE LARGE SUBUNIT"/>
    <property type="match status" value="1"/>
</dbReference>
<dbReference type="Pfam" id="PF00317">
    <property type="entry name" value="Ribonuc_red_lgN"/>
    <property type="match status" value="1"/>
</dbReference>
<dbReference type="RefSeq" id="WP_184308305.1">
    <property type="nucleotide sequence ID" value="NZ_JACHXU010000025.1"/>
</dbReference>
<dbReference type="SUPFAM" id="SSF51998">
    <property type="entry name" value="PFL-like glycyl radical enzymes"/>
    <property type="match status" value="1"/>
</dbReference>
<dbReference type="FunFam" id="3.20.70.20:FF:000009">
    <property type="entry name" value="Ribonucleoside-diphosphate reductase"/>
    <property type="match status" value="1"/>
</dbReference>
<dbReference type="InterPro" id="IPR008926">
    <property type="entry name" value="RNR_R1-su_N"/>
</dbReference>
<evidence type="ECO:0000256" key="2">
    <source>
        <dbReference type="ARBA" id="ARBA00022533"/>
    </source>
</evidence>